<protein>
    <recommendedName>
        <fullName evidence="4">SNF2 N-terminal domain-containing protein</fullName>
    </recommendedName>
</protein>
<comment type="caution">
    <text evidence="5">The sequence shown here is derived from an EMBL/GenBank/DDBJ whole genome shotgun (WGS) entry which is preliminary data.</text>
</comment>
<evidence type="ECO:0000259" key="4">
    <source>
        <dbReference type="Pfam" id="PF00176"/>
    </source>
</evidence>
<keyword evidence="1" id="KW-0547">Nucleotide-binding</keyword>
<reference evidence="5" key="1">
    <citation type="submission" date="2021-03" db="EMBL/GenBank/DDBJ databases">
        <title>Draft genome sequence of rust myrtle Austropuccinia psidii MF-1, a brazilian biotype.</title>
        <authorList>
            <person name="Quecine M.C."/>
            <person name="Pachon D.M.R."/>
            <person name="Bonatelli M.L."/>
            <person name="Correr F.H."/>
            <person name="Franceschini L.M."/>
            <person name="Leite T.F."/>
            <person name="Margarido G.R.A."/>
            <person name="Almeida C.A."/>
            <person name="Ferrarezi J.A."/>
            <person name="Labate C.A."/>
        </authorList>
    </citation>
    <scope>NUCLEOTIDE SEQUENCE</scope>
    <source>
        <strain evidence="5">MF-1</strain>
    </source>
</reference>
<gene>
    <name evidence="5" type="ORF">O181_052214</name>
</gene>
<evidence type="ECO:0000256" key="3">
    <source>
        <dbReference type="ARBA" id="ARBA00022840"/>
    </source>
</evidence>
<proteinExistence type="predicted"/>
<dbReference type="PANTHER" id="PTHR45626">
    <property type="entry name" value="TRANSCRIPTION TERMINATION FACTOR 2-RELATED"/>
    <property type="match status" value="1"/>
</dbReference>
<accession>A0A9Q3HRF9</accession>
<keyword evidence="6" id="KW-1185">Reference proteome</keyword>
<sequence>MSTPSQSLCIGMINILIQINGDITLNPDNSHLASWIILWHNQHNIFVYLPNHQHAIGSLPGTLSKTLIPFLGAPQTFMHCGPCGAWIENCQSNPTQTLFVEGVFMTDANDPSSSQKPNLALMFFTWYPNILFIIESFQTQDLKLKIPKEYDCNTHSQFQLFTPTFPALNLTPASYPAVSSLTSKQKLIQLTSGSDLPMMTPPHSIIQTPLLPHQKTRLAFLWDQEIPNGQSSRNLWATSPPGSTFNSRHIITNKVVSTFESLSTNTPLGGLLAGEMGLGKTIQAISLIGTSKERLIANPHRSTPTMMIFPLA</sequence>
<dbReference type="GO" id="GO:0008094">
    <property type="term" value="F:ATP-dependent activity, acting on DNA"/>
    <property type="evidence" value="ECO:0007669"/>
    <property type="project" value="TreeGrafter"/>
</dbReference>
<feature type="domain" description="SNF2 N-terminal" evidence="4">
    <location>
        <begin position="255"/>
        <end position="311"/>
    </location>
</feature>
<dbReference type="InterPro" id="IPR038718">
    <property type="entry name" value="SNF2-like_sf"/>
</dbReference>
<dbReference type="InterPro" id="IPR050628">
    <property type="entry name" value="SNF2_RAD54_helicase_TF"/>
</dbReference>
<dbReference type="InterPro" id="IPR000330">
    <property type="entry name" value="SNF2_N"/>
</dbReference>
<dbReference type="OrthoDB" id="2505291at2759"/>
<keyword evidence="3" id="KW-0067">ATP-binding</keyword>
<evidence type="ECO:0000256" key="1">
    <source>
        <dbReference type="ARBA" id="ARBA00022741"/>
    </source>
</evidence>
<name>A0A9Q3HRF9_9BASI</name>
<dbReference type="EMBL" id="AVOT02022832">
    <property type="protein sequence ID" value="MBW0512499.1"/>
    <property type="molecule type" value="Genomic_DNA"/>
</dbReference>
<dbReference type="GO" id="GO:0005524">
    <property type="term" value="F:ATP binding"/>
    <property type="evidence" value="ECO:0007669"/>
    <property type="project" value="UniProtKB-KW"/>
</dbReference>
<keyword evidence="2" id="KW-0378">Hydrolase</keyword>
<evidence type="ECO:0000313" key="5">
    <source>
        <dbReference type="EMBL" id="MBW0512499.1"/>
    </source>
</evidence>
<evidence type="ECO:0000256" key="2">
    <source>
        <dbReference type="ARBA" id="ARBA00022801"/>
    </source>
</evidence>
<dbReference type="Pfam" id="PF00176">
    <property type="entry name" value="SNF2-rel_dom"/>
    <property type="match status" value="1"/>
</dbReference>
<dbReference type="InterPro" id="IPR027417">
    <property type="entry name" value="P-loop_NTPase"/>
</dbReference>
<dbReference type="GO" id="GO:0006281">
    <property type="term" value="P:DNA repair"/>
    <property type="evidence" value="ECO:0007669"/>
    <property type="project" value="TreeGrafter"/>
</dbReference>
<dbReference type="Gene3D" id="3.40.50.10810">
    <property type="entry name" value="Tandem AAA-ATPase domain"/>
    <property type="match status" value="1"/>
</dbReference>
<evidence type="ECO:0000313" key="6">
    <source>
        <dbReference type="Proteomes" id="UP000765509"/>
    </source>
</evidence>
<dbReference type="AlphaFoldDB" id="A0A9Q3HRF9"/>
<dbReference type="Proteomes" id="UP000765509">
    <property type="component" value="Unassembled WGS sequence"/>
</dbReference>
<organism evidence="5 6">
    <name type="scientific">Austropuccinia psidii MF-1</name>
    <dbReference type="NCBI Taxonomy" id="1389203"/>
    <lineage>
        <taxon>Eukaryota</taxon>
        <taxon>Fungi</taxon>
        <taxon>Dikarya</taxon>
        <taxon>Basidiomycota</taxon>
        <taxon>Pucciniomycotina</taxon>
        <taxon>Pucciniomycetes</taxon>
        <taxon>Pucciniales</taxon>
        <taxon>Sphaerophragmiaceae</taxon>
        <taxon>Austropuccinia</taxon>
    </lineage>
</organism>
<dbReference type="SUPFAM" id="SSF52540">
    <property type="entry name" value="P-loop containing nucleoside triphosphate hydrolases"/>
    <property type="match status" value="1"/>
</dbReference>
<dbReference type="GO" id="GO:0016787">
    <property type="term" value="F:hydrolase activity"/>
    <property type="evidence" value="ECO:0007669"/>
    <property type="project" value="UniProtKB-KW"/>
</dbReference>
<dbReference type="GO" id="GO:0005634">
    <property type="term" value="C:nucleus"/>
    <property type="evidence" value="ECO:0007669"/>
    <property type="project" value="TreeGrafter"/>
</dbReference>